<evidence type="ECO:0000313" key="1">
    <source>
        <dbReference type="Proteomes" id="UP000887565"/>
    </source>
</evidence>
<organism evidence="1 2">
    <name type="scientific">Romanomermis culicivorax</name>
    <name type="common">Nematode worm</name>
    <dbReference type="NCBI Taxonomy" id="13658"/>
    <lineage>
        <taxon>Eukaryota</taxon>
        <taxon>Metazoa</taxon>
        <taxon>Ecdysozoa</taxon>
        <taxon>Nematoda</taxon>
        <taxon>Enoplea</taxon>
        <taxon>Dorylaimia</taxon>
        <taxon>Mermithida</taxon>
        <taxon>Mermithoidea</taxon>
        <taxon>Mermithidae</taxon>
        <taxon>Romanomermis</taxon>
    </lineage>
</organism>
<evidence type="ECO:0000313" key="2">
    <source>
        <dbReference type="WBParaSite" id="nRc.2.0.1.t17089-RA"/>
    </source>
</evidence>
<dbReference type="Proteomes" id="UP000887565">
    <property type="component" value="Unplaced"/>
</dbReference>
<sequence length="65" mass="7654">RLAALEKPWWPIHSTRLRNCLDKIRTVDLPQRGPTDRRSIVLLITDAYPISLASHTIFWDWSDLK</sequence>
<dbReference type="AlphaFoldDB" id="A0A915IUM2"/>
<protein>
    <submittedName>
        <fullName evidence="2">Uncharacterized protein</fullName>
    </submittedName>
</protein>
<accession>A0A915IUM2</accession>
<name>A0A915IUM2_ROMCU</name>
<keyword evidence="1" id="KW-1185">Reference proteome</keyword>
<proteinExistence type="predicted"/>
<dbReference type="WBParaSite" id="nRc.2.0.1.t17089-RA">
    <property type="protein sequence ID" value="nRc.2.0.1.t17089-RA"/>
    <property type="gene ID" value="nRc.2.0.1.g17089"/>
</dbReference>
<reference evidence="2" key="1">
    <citation type="submission" date="2022-11" db="UniProtKB">
        <authorList>
            <consortium name="WormBaseParasite"/>
        </authorList>
    </citation>
    <scope>IDENTIFICATION</scope>
</reference>